<reference evidence="3" key="2">
    <citation type="submission" date="2020-10" db="EMBL/GenBank/DDBJ databases">
        <authorList>
            <person name="Cooper E.A."/>
            <person name="Brenton Z.W."/>
            <person name="Flinn B.S."/>
            <person name="Jenkins J."/>
            <person name="Shu S."/>
            <person name="Flowers D."/>
            <person name="Luo F."/>
            <person name="Wang Y."/>
            <person name="Xia P."/>
            <person name="Barry K."/>
            <person name="Daum C."/>
            <person name="Lipzen A."/>
            <person name="Yoshinaga Y."/>
            <person name="Schmutz J."/>
            <person name="Saski C."/>
            <person name="Vermerris W."/>
            <person name="Kresovich S."/>
        </authorList>
    </citation>
    <scope>NUCLEOTIDE SEQUENCE</scope>
</reference>
<evidence type="ECO:0000313" key="3">
    <source>
        <dbReference type="EMBL" id="KAG0521589.1"/>
    </source>
</evidence>
<dbReference type="Proteomes" id="UP000807115">
    <property type="component" value="Chromosome 8"/>
</dbReference>
<dbReference type="SMART" id="SM01045">
    <property type="entry name" value="BURP"/>
    <property type="match status" value="1"/>
</dbReference>
<accession>A0A921U7W3</accession>
<sequence length="344" mass="36891">MLALEMHRLAIILHLVVVVAGAIRVLGHPGDAGGVTPLVHFWEKALPGTPVPEVIADLVHKGIDHSPLAEHYPVTDYGARDVFFDTNYAVAGDDIKRKKGWQRCRRCAEDAKAGFYFRETQLRVGSTMTFSFRPAMVAPILPHAVAEKVPFGDLPDLLATFDIAPSSAEAATVADTLSQCQALPIDGEHKACATSLESTVQSAMRMLGTAGTDDDDSATTLWAAASALPSTGLPLQPYVIQAVTTLDGDRHVGCHIMPYPYAVYFCHMTPAMPTKVYLVSLRSSISGGGPAVTMAAICHLDTSNWQKAHPAFEMVHTQPGGVPVCHFMSYGNLLFGEKAVAATR</sequence>
<dbReference type="InterPro" id="IPR044816">
    <property type="entry name" value="BURP"/>
</dbReference>
<evidence type="ECO:0000256" key="1">
    <source>
        <dbReference type="SAM" id="SignalP"/>
    </source>
</evidence>
<organism evidence="3 4">
    <name type="scientific">Sorghum bicolor</name>
    <name type="common">Sorghum</name>
    <name type="synonym">Sorghum vulgare</name>
    <dbReference type="NCBI Taxonomy" id="4558"/>
    <lineage>
        <taxon>Eukaryota</taxon>
        <taxon>Viridiplantae</taxon>
        <taxon>Streptophyta</taxon>
        <taxon>Embryophyta</taxon>
        <taxon>Tracheophyta</taxon>
        <taxon>Spermatophyta</taxon>
        <taxon>Magnoliopsida</taxon>
        <taxon>Liliopsida</taxon>
        <taxon>Poales</taxon>
        <taxon>Poaceae</taxon>
        <taxon>PACMAD clade</taxon>
        <taxon>Panicoideae</taxon>
        <taxon>Andropogonodae</taxon>
        <taxon>Andropogoneae</taxon>
        <taxon>Sorghinae</taxon>
        <taxon>Sorghum</taxon>
    </lineage>
</organism>
<proteinExistence type="predicted"/>
<feature type="chain" id="PRO_5037048349" description="BURP domain-containing protein" evidence="1">
    <location>
        <begin position="28"/>
        <end position="344"/>
    </location>
</feature>
<dbReference type="PANTHER" id="PTHR31236">
    <property type="entry name" value="BURP DOMAIN PROTEIN USPL1-LIKE"/>
    <property type="match status" value="1"/>
</dbReference>
<dbReference type="OrthoDB" id="684044at2759"/>
<protein>
    <recommendedName>
        <fullName evidence="2">BURP domain-containing protein</fullName>
    </recommendedName>
</protein>
<keyword evidence="1" id="KW-0732">Signal</keyword>
<dbReference type="PROSITE" id="PS51277">
    <property type="entry name" value="BURP"/>
    <property type="match status" value="1"/>
</dbReference>
<name>A0A921U7W3_SORBI</name>
<dbReference type="Pfam" id="PF03181">
    <property type="entry name" value="BURP"/>
    <property type="match status" value="1"/>
</dbReference>
<evidence type="ECO:0000313" key="4">
    <source>
        <dbReference type="Proteomes" id="UP000807115"/>
    </source>
</evidence>
<dbReference type="Gramene" id="EES17337">
    <property type="protein sequence ID" value="EES17337"/>
    <property type="gene ID" value="SORBI_3008G157700"/>
</dbReference>
<feature type="domain" description="BURP" evidence="2">
    <location>
        <begin position="116"/>
        <end position="338"/>
    </location>
</feature>
<evidence type="ECO:0000259" key="2">
    <source>
        <dbReference type="PROSITE" id="PS51277"/>
    </source>
</evidence>
<gene>
    <name evidence="3" type="ORF">BDA96_08G174200</name>
</gene>
<dbReference type="KEGG" id="sbi:8070113"/>
<dbReference type="EMBL" id="CM027687">
    <property type="protein sequence ID" value="KAG0521589.1"/>
    <property type="molecule type" value="Genomic_DNA"/>
</dbReference>
<dbReference type="OMA" id="CHMTPAM"/>
<comment type="caution">
    <text evidence="3">The sequence shown here is derived from an EMBL/GenBank/DDBJ whole genome shotgun (WGS) entry which is preliminary data.</text>
</comment>
<feature type="signal peptide" evidence="1">
    <location>
        <begin position="1"/>
        <end position="27"/>
    </location>
</feature>
<dbReference type="AlphaFoldDB" id="A0A921U7W3"/>
<reference evidence="3" key="1">
    <citation type="journal article" date="2019" name="BMC Genomics">
        <title>A new reference genome for Sorghum bicolor reveals high levels of sequence similarity between sweet and grain genotypes: implications for the genetics of sugar metabolism.</title>
        <authorList>
            <person name="Cooper E.A."/>
            <person name="Brenton Z.W."/>
            <person name="Flinn B.S."/>
            <person name="Jenkins J."/>
            <person name="Shu S."/>
            <person name="Flowers D."/>
            <person name="Luo F."/>
            <person name="Wang Y."/>
            <person name="Xia P."/>
            <person name="Barry K."/>
            <person name="Daum C."/>
            <person name="Lipzen A."/>
            <person name="Yoshinaga Y."/>
            <person name="Schmutz J."/>
            <person name="Saski C."/>
            <person name="Vermerris W."/>
            <person name="Kresovich S."/>
        </authorList>
    </citation>
    <scope>NUCLEOTIDE SEQUENCE</scope>
</reference>
<dbReference type="PANTHER" id="PTHR31236:SF24">
    <property type="entry name" value="BURP DOMAIN PROTEIN RD22"/>
    <property type="match status" value="1"/>
</dbReference>
<dbReference type="InterPro" id="IPR004873">
    <property type="entry name" value="BURP_dom"/>
</dbReference>